<dbReference type="PANTHER" id="PTHR43442">
    <property type="entry name" value="GLUCONOKINASE-RELATED"/>
    <property type="match status" value="1"/>
</dbReference>
<comment type="catalytic activity">
    <reaction evidence="9 10">
        <text>D-gluconate + ATP = 6-phospho-D-gluconate + ADP + H(+)</text>
        <dbReference type="Rhea" id="RHEA:19433"/>
        <dbReference type="ChEBI" id="CHEBI:15378"/>
        <dbReference type="ChEBI" id="CHEBI:18391"/>
        <dbReference type="ChEBI" id="CHEBI:30616"/>
        <dbReference type="ChEBI" id="CHEBI:58759"/>
        <dbReference type="ChEBI" id="CHEBI:456216"/>
        <dbReference type="EC" id="2.7.1.12"/>
    </reaction>
</comment>
<keyword evidence="8" id="KW-0311">Gluconate utilization</keyword>
<keyword evidence="4 10" id="KW-0808">Transferase</keyword>
<dbReference type="PANTHER" id="PTHR43442:SF3">
    <property type="entry name" value="GLUCONOKINASE-RELATED"/>
    <property type="match status" value="1"/>
</dbReference>
<reference evidence="11" key="2">
    <citation type="journal article" date="2022" name="Syst. Appl. Microbiol.">
        <title>Chromohalobacter moromii sp. nov., a moderately halophilic bacterium isolated from lupine-based moromi fermentation.</title>
        <authorList>
            <person name="Lulf R.H."/>
            <person name="Hilgarth M."/>
            <person name="Ehrmann M.A."/>
        </authorList>
    </citation>
    <scope>NUCLEOTIDE SEQUENCE</scope>
    <source>
        <strain evidence="11">TMW 2.2304</strain>
    </source>
</reference>
<evidence type="ECO:0000313" key="12">
    <source>
        <dbReference type="Proteomes" id="UP001145353"/>
    </source>
</evidence>
<dbReference type="NCBIfam" id="TIGR01313">
    <property type="entry name" value="therm_gnt_kin"/>
    <property type="match status" value="1"/>
</dbReference>
<keyword evidence="7 10" id="KW-0067">ATP-binding</keyword>
<dbReference type="Pfam" id="PF01202">
    <property type="entry name" value="SKI"/>
    <property type="match status" value="1"/>
</dbReference>
<evidence type="ECO:0000256" key="6">
    <source>
        <dbReference type="ARBA" id="ARBA00022777"/>
    </source>
</evidence>
<evidence type="ECO:0000256" key="10">
    <source>
        <dbReference type="RuleBase" id="RU363066"/>
    </source>
</evidence>
<evidence type="ECO:0000256" key="1">
    <source>
        <dbReference type="ARBA" id="ARBA00004761"/>
    </source>
</evidence>
<dbReference type="SUPFAM" id="SSF52540">
    <property type="entry name" value="P-loop containing nucleoside triphosphate hydrolases"/>
    <property type="match status" value="1"/>
</dbReference>
<keyword evidence="6 10" id="KW-0418">Kinase</keyword>
<keyword evidence="12" id="KW-1185">Reference proteome</keyword>
<dbReference type="GO" id="GO:0019521">
    <property type="term" value="P:D-gluconate metabolic process"/>
    <property type="evidence" value="ECO:0007669"/>
    <property type="project" value="UniProtKB-KW"/>
</dbReference>
<proteinExistence type="inferred from homology"/>
<organism evidence="11 12">
    <name type="scientific">Chromohalobacter moromii</name>
    <dbReference type="NCBI Taxonomy" id="2860329"/>
    <lineage>
        <taxon>Bacteria</taxon>
        <taxon>Pseudomonadati</taxon>
        <taxon>Pseudomonadota</taxon>
        <taxon>Gammaproteobacteria</taxon>
        <taxon>Oceanospirillales</taxon>
        <taxon>Halomonadaceae</taxon>
        <taxon>Chromohalobacter</taxon>
    </lineage>
</organism>
<evidence type="ECO:0000256" key="3">
    <source>
        <dbReference type="ARBA" id="ARBA00012054"/>
    </source>
</evidence>
<protein>
    <recommendedName>
        <fullName evidence="3 10">Gluconokinase</fullName>
        <ecNumber evidence="3 10">2.7.1.12</ecNumber>
    </recommendedName>
</protein>
<dbReference type="Proteomes" id="UP001145353">
    <property type="component" value="Unassembled WGS sequence"/>
</dbReference>
<evidence type="ECO:0000256" key="8">
    <source>
        <dbReference type="ARBA" id="ARBA00023064"/>
    </source>
</evidence>
<dbReference type="Gene3D" id="3.40.50.300">
    <property type="entry name" value="P-loop containing nucleotide triphosphate hydrolases"/>
    <property type="match status" value="1"/>
</dbReference>
<evidence type="ECO:0000256" key="9">
    <source>
        <dbReference type="ARBA" id="ARBA00048090"/>
    </source>
</evidence>
<comment type="pathway">
    <text evidence="1">Carbohydrate acid metabolism.</text>
</comment>
<evidence type="ECO:0000256" key="2">
    <source>
        <dbReference type="ARBA" id="ARBA00008420"/>
    </source>
</evidence>
<reference evidence="11" key="1">
    <citation type="submission" date="2021-07" db="EMBL/GenBank/DDBJ databases">
        <authorList>
            <person name="Luelf R.H."/>
        </authorList>
    </citation>
    <scope>NUCLEOTIDE SEQUENCE</scope>
    <source>
        <strain evidence="11">TMW 2.2304</strain>
    </source>
</reference>
<dbReference type="InterPro" id="IPR027417">
    <property type="entry name" value="P-loop_NTPase"/>
</dbReference>
<dbReference type="GO" id="GO:0046316">
    <property type="term" value="F:gluconokinase activity"/>
    <property type="evidence" value="ECO:0007669"/>
    <property type="project" value="UniProtKB-EC"/>
</dbReference>
<accession>A0A9X2X0M4</accession>
<comment type="caution">
    <text evidence="11">The sequence shown here is derived from an EMBL/GenBank/DDBJ whole genome shotgun (WGS) entry which is preliminary data.</text>
</comment>
<dbReference type="InterPro" id="IPR006001">
    <property type="entry name" value="Therm_gnt_kin"/>
</dbReference>
<evidence type="ECO:0000313" key="11">
    <source>
        <dbReference type="EMBL" id="MCT8504423.1"/>
    </source>
</evidence>
<dbReference type="GO" id="GO:0005524">
    <property type="term" value="F:ATP binding"/>
    <property type="evidence" value="ECO:0007669"/>
    <property type="project" value="UniProtKB-KW"/>
</dbReference>
<dbReference type="GO" id="GO:0005737">
    <property type="term" value="C:cytoplasm"/>
    <property type="evidence" value="ECO:0007669"/>
    <property type="project" value="TreeGrafter"/>
</dbReference>
<comment type="similarity">
    <text evidence="2 10">Belongs to the gluconokinase GntK/GntV family.</text>
</comment>
<name>A0A9X2X0M4_9GAMM</name>
<keyword evidence="5 10" id="KW-0547">Nucleotide-binding</keyword>
<gene>
    <name evidence="11" type="ORF">KZO87_03410</name>
</gene>
<dbReference type="FunFam" id="3.40.50.300:FF:000522">
    <property type="entry name" value="Gluconokinase"/>
    <property type="match status" value="1"/>
</dbReference>
<evidence type="ECO:0000256" key="7">
    <source>
        <dbReference type="ARBA" id="ARBA00022840"/>
    </source>
</evidence>
<dbReference type="InterPro" id="IPR031322">
    <property type="entry name" value="Shikimate/glucono_kinase"/>
</dbReference>
<evidence type="ECO:0000256" key="5">
    <source>
        <dbReference type="ARBA" id="ARBA00022741"/>
    </source>
</evidence>
<dbReference type="EC" id="2.7.1.12" evidence="3 10"/>
<dbReference type="AlphaFoldDB" id="A0A9X2X0M4"/>
<dbReference type="CDD" id="cd02021">
    <property type="entry name" value="GntK"/>
    <property type="match status" value="1"/>
</dbReference>
<evidence type="ECO:0000256" key="4">
    <source>
        <dbReference type="ARBA" id="ARBA00022679"/>
    </source>
</evidence>
<dbReference type="EMBL" id="JAHXDE010000001">
    <property type="protein sequence ID" value="MCT8504423.1"/>
    <property type="molecule type" value="Genomic_DNA"/>
</dbReference>
<sequence>MLPVTLRAQQCSERRIAKRGNVDMNESTSNPQRVIVMGVSGCGKTSVGERLAEALEGRFIDGDTYHSATSVAKMSRGEPLNDDDRAGWLTRLSELVREGRDNRETVVIGCSALKREYRDLLRGGDDALCFVHLAGTREVLLERLKARQDHFFKGEAMLDSQLATLESPGTDEAVTVNIDASLDDVVALSVQGVSQRTRHAS</sequence>